<comment type="caution">
    <text evidence="3">The sequence shown here is derived from an EMBL/GenBank/DDBJ whole genome shotgun (WGS) entry which is preliminary data.</text>
</comment>
<feature type="transmembrane region" description="Helical" evidence="1">
    <location>
        <begin position="83"/>
        <end position="107"/>
    </location>
</feature>
<sequence length="235" mass="27152">MSLNGRYSLGIILTFVLLAASMLYSIPLINLFFESKVLTAEIFFYNRLSLWLVLVLVLIYNFFIENRSFFVWEDRKYSLEFYFGAIVILYLICAFGGAFLNGIIMLITKESISERIVQLSSLFKNNYFLIIFTSLTAAVIEELLMRAYIQPRIEKIYNSPMLGVIVSALLFGILHSTYGTVGQVIIPFFIGIVFAMFYKIYSNIKILIACHFMFDFISLMIMNFVDIKHLTLLNL</sequence>
<evidence type="ECO:0000313" key="3">
    <source>
        <dbReference type="EMBL" id="KFF00858.1"/>
    </source>
</evidence>
<evidence type="ECO:0000259" key="2">
    <source>
        <dbReference type="Pfam" id="PF02517"/>
    </source>
</evidence>
<keyword evidence="1" id="KW-1133">Transmembrane helix</keyword>
<keyword evidence="1" id="KW-0472">Membrane</keyword>
<feature type="domain" description="CAAX prenyl protease 2/Lysostaphin resistance protein A-like" evidence="2">
    <location>
        <begin position="126"/>
        <end position="217"/>
    </location>
</feature>
<dbReference type="InterPro" id="IPR003675">
    <property type="entry name" value="Rce1/LyrA-like_dom"/>
</dbReference>
<dbReference type="RefSeq" id="WP_034675648.1">
    <property type="nucleotide sequence ID" value="NZ_FPAP01000001.1"/>
</dbReference>
<feature type="transmembrane region" description="Helical" evidence="1">
    <location>
        <begin position="44"/>
        <end position="63"/>
    </location>
</feature>
<accession>A0A085Z8U4</accession>
<name>A0A085Z8U4_9FLAO</name>
<protein>
    <recommendedName>
        <fullName evidence="2">CAAX prenyl protease 2/Lysostaphin resistance protein A-like domain-containing protein</fullName>
    </recommendedName>
</protein>
<feature type="transmembrane region" description="Helical" evidence="1">
    <location>
        <begin position="7"/>
        <end position="32"/>
    </location>
</feature>
<gene>
    <name evidence="3" type="ORF">IX39_09620</name>
</gene>
<dbReference type="eggNOG" id="COG1266">
    <property type="taxonomic scope" value="Bacteria"/>
</dbReference>
<keyword evidence="1" id="KW-0812">Transmembrane</keyword>
<evidence type="ECO:0000313" key="4">
    <source>
        <dbReference type="Proteomes" id="UP000028713"/>
    </source>
</evidence>
<feature type="transmembrane region" description="Helical" evidence="1">
    <location>
        <begin position="180"/>
        <end position="199"/>
    </location>
</feature>
<dbReference type="AlphaFoldDB" id="A0A085Z8U4"/>
<feature type="transmembrane region" description="Helical" evidence="1">
    <location>
        <begin position="127"/>
        <end position="144"/>
    </location>
</feature>
<keyword evidence="4" id="KW-1185">Reference proteome</keyword>
<dbReference type="STRING" id="236814.IX39_09620"/>
<proteinExistence type="predicted"/>
<dbReference type="Proteomes" id="UP000028713">
    <property type="component" value="Unassembled WGS sequence"/>
</dbReference>
<dbReference type="Pfam" id="PF02517">
    <property type="entry name" value="Rce1-like"/>
    <property type="match status" value="1"/>
</dbReference>
<evidence type="ECO:0000256" key="1">
    <source>
        <dbReference type="SAM" id="Phobius"/>
    </source>
</evidence>
<feature type="transmembrane region" description="Helical" evidence="1">
    <location>
        <begin position="156"/>
        <end position="174"/>
    </location>
</feature>
<dbReference type="OrthoDB" id="9779573at2"/>
<dbReference type="GO" id="GO:0004175">
    <property type="term" value="F:endopeptidase activity"/>
    <property type="evidence" value="ECO:0007669"/>
    <property type="project" value="UniProtKB-ARBA"/>
</dbReference>
<feature type="transmembrane region" description="Helical" evidence="1">
    <location>
        <begin position="206"/>
        <end position="225"/>
    </location>
</feature>
<dbReference type="GO" id="GO:0080120">
    <property type="term" value="P:CAAX-box protein maturation"/>
    <property type="evidence" value="ECO:0007669"/>
    <property type="project" value="UniProtKB-ARBA"/>
</dbReference>
<reference evidence="3 4" key="1">
    <citation type="submission" date="2014-07" db="EMBL/GenBank/DDBJ databases">
        <title>Genome of Chryseobacterium formosense LMG 24722.</title>
        <authorList>
            <person name="Pipes S.E."/>
            <person name="Stropko S.J."/>
            <person name="Newman J.D."/>
        </authorList>
    </citation>
    <scope>NUCLEOTIDE SEQUENCE [LARGE SCALE GENOMIC DNA]</scope>
    <source>
        <strain evidence="3 4">LMG 24722</strain>
    </source>
</reference>
<organism evidence="3 4">
    <name type="scientific">Chryseobacterium formosense</name>
    <dbReference type="NCBI Taxonomy" id="236814"/>
    <lineage>
        <taxon>Bacteria</taxon>
        <taxon>Pseudomonadati</taxon>
        <taxon>Bacteroidota</taxon>
        <taxon>Flavobacteriia</taxon>
        <taxon>Flavobacteriales</taxon>
        <taxon>Weeksellaceae</taxon>
        <taxon>Chryseobacterium group</taxon>
        <taxon>Chryseobacterium</taxon>
    </lineage>
</organism>
<dbReference type="EMBL" id="JPRP01000001">
    <property type="protein sequence ID" value="KFF00858.1"/>
    <property type="molecule type" value="Genomic_DNA"/>
</dbReference>